<gene>
    <name evidence="2" type="ORF">O3P16_16065</name>
</gene>
<dbReference type="EMBL" id="JAQGEF010000027">
    <property type="protein sequence ID" value="MDA3616333.1"/>
    <property type="molecule type" value="Genomic_DNA"/>
</dbReference>
<feature type="transmembrane region" description="Helical" evidence="1">
    <location>
        <begin position="111"/>
        <end position="134"/>
    </location>
</feature>
<keyword evidence="1" id="KW-0812">Transmembrane</keyword>
<dbReference type="Proteomes" id="UP001210231">
    <property type="component" value="Unassembled WGS sequence"/>
</dbReference>
<protein>
    <recommendedName>
        <fullName evidence="4">DUF2569 family protein</fullName>
    </recommendedName>
</protein>
<sequence length="150" mass="17432">MKGIKKYYILLIEFVLSIVVSLLLSSIWLDIVQENFHISEYFYILVLGFPSILPFAMVVYFLYFILICVIFRTKISNFKFISITILSIIYLIIVLYFTWKLVFSELSLADFIKVPNICIVYTLVSIPFVLISIFKNKSMLGIEAKNDVSV</sequence>
<evidence type="ECO:0000313" key="3">
    <source>
        <dbReference type="Proteomes" id="UP001210231"/>
    </source>
</evidence>
<evidence type="ECO:0000256" key="1">
    <source>
        <dbReference type="SAM" id="Phobius"/>
    </source>
</evidence>
<evidence type="ECO:0008006" key="4">
    <source>
        <dbReference type="Google" id="ProtNLM"/>
    </source>
</evidence>
<proteinExistence type="predicted"/>
<keyword evidence="3" id="KW-1185">Reference proteome</keyword>
<keyword evidence="1" id="KW-1133">Transmembrane helix</keyword>
<accession>A0ABT4UQA6</accession>
<feature type="transmembrane region" description="Helical" evidence="1">
    <location>
        <begin position="7"/>
        <end position="29"/>
    </location>
</feature>
<organism evidence="2 3">
    <name type="scientific">Polluticaenibacter yanchengensis</name>
    <dbReference type="NCBI Taxonomy" id="3014562"/>
    <lineage>
        <taxon>Bacteria</taxon>
        <taxon>Pseudomonadati</taxon>
        <taxon>Bacteroidota</taxon>
        <taxon>Chitinophagia</taxon>
        <taxon>Chitinophagales</taxon>
        <taxon>Chitinophagaceae</taxon>
        <taxon>Polluticaenibacter</taxon>
    </lineage>
</organism>
<reference evidence="2 3" key="1">
    <citation type="submission" date="2022-12" db="EMBL/GenBank/DDBJ databases">
        <title>Chitinophagaceae gen. sp. nov., a new member of the family Chitinophagaceae, isolated from soil in a chemical factory.</title>
        <authorList>
            <person name="Ke Z."/>
        </authorList>
    </citation>
    <scope>NUCLEOTIDE SEQUENCE [LARGE SCALE GENOMIC DNA]</scope>
    <source>
        <strain evidence="2 3">LY-5</strain>
    </source>
</reference>
<feature type="transmembrane region" description="Helical" evidence="1">
    <location>
        <begin position="78"/>
        <end position="99"/>
    </location>
</feature>
<feature type="transmembrane region" description="Helical" evidence="1">
    <location>
        <begin position="41"/>
        <end position="71"/>
    </location>
</feature>
<evidence type="ECO:0000313" key="2">
    <source>
        <dbReference type="EMBL" id="MDA3616333.1"/>
    </source>
</evidence>
<name>A0ABT4UQA6_9BACT</name>
<keyword evidence="1" id="KW-0472">Membrane</keyword>
<comment type="caution">
    <text evidence="2">The sequence shown here is derived from an EMBL/GenBank/DDBJ whole genome shotgun (WGS) entry which is preliminary data.</text>
</comment>